<organism evidence="2 3">
    <name type="scientific">Galleria mellonella</name>
    <name type="common">Greater wax moth</name>
    <dbReference type="NCBI Taxonomy" id="7137"/>
    <lineage>
        <taxon>Eukaryota</taxon>
        <taxon>Metazoa</taxon>
        <taxon>Ecdysozoa</taxon>
        <taxon>Arthropoda</taxon>
        <taxon>Hexapoda</taxon>
        <taxon>Insecta</taxon>
        <taxon>Pterygota</taxon>
        <taxon>Neoptera</taxon>
        <taxon>Endopterygota</taxon>
        <taxon>Lepidoptera</taxon>
        <taxon>Glossata</taxon>
        <taxon>Ditrysia</taxon>
        <taxon>Pyraloidea</taxon>
        <taxon>Pyralidae</taxon>
        <taxon>Galleriinae</taxon>
        <taxon>Galleria</taxon>
    </lineage>
</organism>
<accession>A0ABM3MC96</accession>
<proteinExistence type="predicted"/>
<feature type="chain" id="PRO_5045192459" evidence="1">
    <location>
        <begin position="25"/>
        <end position="228"/>
    </location>
</feature>
<evidence type="ECO:0000313" key="3">
    <source>
        <dbReference type="RefSeq" id="XP_052749043.1"/>
    </source>
</evidence>
<feature type="signal peptide" evidence="1">
    <location>
        <begin position="1"/>
        <end position="24"/>
    </location>
</feature>
<sequence>MKPNVACITAVLALLLSGATSIVAQRDYRTQSLDILRLLTDKPWIGLGHNRLDRPPRIELDVGSANLDPLTAHMTLENKDYMKNYVDDDVRRIESEKRSAVATALNSGRRRRQPTPALGKAVTPYVGVGVLNDVGSFFDSLRDNLETLAALSPQQRSTLFQDPPTVVHAPSAGGGGGGTGMRRLHALRPLRPTGNIRSYNRRSFVEADGGYPGANHHDPGLLWTGLGR</sequence>
<keyword evidence="1" id="KW-0732">Signal</keyword>
<reference evidence="3" key="1">
    <citation type="submission" date="2025-08" db="UniProtKB">
        <authorList>
            <consortium name="RefSeq"/>
        </authorList>
    </citation>
    <scope>IDENTIFICATION</scope>
    <source>
        <tissue evidence="3">Whole larvae</tissue>
    </source>
</reference>
<dbReference type="GeneID" id="116413226"/>
<gene>
    <name evidence="3" type="primary">LOC116413226</name>
</gene>
<evidence type="ECO:0000256" key="1">
    <source>
        <dbReference type="SAM" id="SignalP"/>
    </source>
</evidence>
<evidence type="ECO:0000313" key="2">
    <source>
        <dbReference type="Proteomes" id="UP001652740"/>
    </source>
</evidence>
<keyword evidence="2" id="KW-1185">Reference proteome</keyword>
<protein>
    <submittedName>
        <fullName evidence="3">Uncharacterized protein LOC116413226 isoform X1</fullName>
    </submittedName>
</protein>
<dbReference type="RefSeq" id="XP_052749043.1">
    <property type="nucleotide sequence ID" value="XM_052893083.1"/>
</dbReference>
<name>A0ABM3MC96_GALME</name>
<dbReference type="Proteomes" id="UP001652740">
    <property type="component" value="Unplaced"/>
</dbReference>